<dbReference type="RefSeq" id="WP_354011450.1">
    <property type="nucleotide sequence ID" value="NZ_JBEWTA010000002.1"/>
</dbReference>
<protein>
    <submittedName>
        <fullName evidence="1">Transcriptional regulator</fullName>
    </submittedName>
</protein>
<dbReference type="Proteomes" id="UP001549366">
    <property type="component" value="Unassembled WGS sequence"/>
</dbReference>
<organism evidence="1 2">
    <name type="scientific">Endozoicomonas lisbonensis</name>
    <dbReference type="NCBI Taxonomy" id="3120522"/>
    <lineage>
        <taxon>Bacteria</taxon>
        <taxon>Pseudomonadati</taxon>
        <taxon>Pseudomonadota</taxon>
        <taxon>Gammaproteobacteria</taxon>
        <taxon>Oceanospirillales</taxon>
        <taxon>Endozoicomonadaceae</taxon>
        <taxon>Endozoicomonas</taxon>
    </lineage>
</organism>
<gene>
    <name evidence="1" type="ORF">V5J35_004894</name>
</gene>
<dbReference type="SUPFAM" id="SSF47598">
    <property type="entry name" value="Ribbon-helix-helix"/>
    <property type="match status" value="1"/>
</dbReference>
<proteinExistence type="predicted"/>
<evidence type="ECO:0000313" key="1">
    <source>
        <dbReference type="EMBL" id="MET4759575.1"/>
    </source>
</evidence>
<name>A0ABV2SP85_9GAMM</name>
<accession>A0ABV2SP85</accession>
<evidence type="ECO:0000313" key="2">
    <source>
        <dbReference type="Proteomes" id="UP001549366"/>
    </source>
</evidence>
<reference evidence="1 2" key="1">
    <citation type="submission" date="2024-06" db="EMBL/GenBank/DDBJ databases">
        <title>Genomic Encyclopedia of Type Strains, Phase V (KMG-V): Genome sequencing to study the core and pangenomes of soil and plant-associated prokaryotes.</title>
        <authorList>
            <person name="Whitman W."/>
        </authorList>
    </citation>
    <scope>NUCLEOTIDE SEQUENCE [LARGE SCALE GENOMIC DNA]</scope>
    <source>
        <strain evidence="1 2">NE40</strain>
    </source>
</reference>
<dbReference type="EMBL" id="JBEWTB010000003">
    <property type="protein sequence ID" value="MET4759575.1"/>
    <property type="molecule type" value="Genomic_DNA"/>
</dbReference>
<dbReference type="InterPro" id="IPR010985">
    <property type="entry name" value="Ribbon_hlx_hlx"/>
</dbReference>
<keyword evidence="2" id="KW-1185">Reference proteome</keyword>
<comment type="caution">
    <text evidence="1">The sequence shown here is derived from an EMBL/GenBank/DDBJ whole genome shotgun (WGS) entry which is preliminary data.</text>
</comment>
<sequence>MSTSARTVRLNDDMSQAVDEIARICGRDANFVMREAIEEYVKHHEWIIKETQRRLTKLENGEGKLVSHDTVKDSILKRIQSKN</sequence>
<dbReference type="CDD" id="cd22233">
    <property type="entry name" value="RHH_CopAso-like"/>
    <property type="match status" value="1"/>
</dbReference>